<evidence type="ECO:0000313" key="16">
    <source>
        <dbReference type="Proteomes" id="UP001597118"/>
    </source>
</evidence>
<feature type="domain" description="SsuA/THI5-like" evidence="14">
    <location>
        <begin position="38"/>
        <end position="244"/>
    </location>
</feature>
<sequence>MIFFRSFLLLLVFLLSSLSENAYSQEDEVVLQLRWKHQFQFAGYYAAQKKGFYKEEGLNVNIKEHNEKYKVLDQMLSGEAQYGVLASDVMPDYMSGKKVKVLASIFQHSPYVIISTKERKVARATDMSGKKIMAAEMGEIIVKSLLFNEGIAPDSVQIVPYDRNKFLSAPDVDAIVSYKTVVPYLFERQKVDIITIEPSDYGIDLYGDILATTENEIDNNPDRVERFTRASLKGWEYALQNPDEMIEYILSLPGVQERGVDEELLKQEYQVMLGLIRPNLVEIGHMNRGRWQFIMKQLSLIGVPNVRKNVDDLLYFPDQHKLKHAKWSIYIVSVLALFALFFMICNAVTRRRLAKEKERSAQVGNKSRFNEESIKLILENAGIILWEWDVKTGKYELFGICDQENKSIQDFASMLHPDLLPKFELFLDLLPDSFSEEICLKIDGYYQWRQLTIKARKYDQDNRPMVFTGMVIDISEVKKKKERLDKLSAELEASKSELEKFAYITSHNLRAPIVNLECLIDFYDFKAKDTDANHDIVQKIKTSINRLKIALEELVNVTTSK</sequence>
<comment type="subunit">
    <text evidence="4">Homodimer.</text>
</comment>
<comment type="pathway">
    <text evidence="2">Cofactor biosynthesis; thiamine diphosphate biosynthesis.</text>
</comment>
<dbReference type="PANTHER" id="PTHR31528">
    <property type="entry name" value="4-AMINO-5-HYDROXYMETHYL-2-METHYLPYRIMIDINE PHOSPHATE SYNTHASE THI11-RELATED"/>
    <property type="match status" value="1"/>
</dbReference>
<keyword evidence="6" id="KW-0479">Metal-binding</keyword>
<keyword evidence="12" id="KW-1133">Transmembrane helix</keyword>
<evidence type="ECO:0000256" key="2">
    <source>
        <dbReference type="ARBA" id="ARBA00004948"/>
    </source>
</evidence>
<dbReference type="Gene3D" id="1.10.287.130">
    <property type="match status" value="1"/>
</dbReference>
<feature type="transmembrane region" description="Helical" evidence="12">
    <location>
        <begin position="327"/>
        <end position="349"/>
    </location>
</feature>
<comment type="function">
    <text evidence="1">Responsible for the formation of the pyrimidine heterocycle in the thiamine biosynthesis pathway. Catalyzes the formation of hydroxymethylpyrimidine phosphate (HMP-P) from histidine and pyridoxal phosphate (PLP). The protein uses PLP and the active site histidine to form HMP-P, generating an inactive enzyme. The enzyme can only undergo a single turnover, which suggests it is a suicide enzyme.</text>
</comment>
<evidence type="ECO:0000256" key="5">
    <source>
        <dbReference type="ARBA" id="ARBA00022679"/>
    </source>
</evidence>
<keyword evidence="16" id="KW-1185">Reference proteome</keyword>
<dbReference type="SUPFAM" id="SSF53850">
    <property type="entry name" value="Periplasmic binding protein-like II"/>
    <property type="match status" value="1"/>
</dbReference>
<comment type="similarity">
    <text evidence="3">Belongs to the NMT1/THI5 family.</text>
</comment>
<evidence type="ECO:0000256" key="4">
    <source>
        <dbReference type="ARBA" id="ARBA00011738"/>
    </source>
</evidence>
<feature type="chain" id="PRO_5046361638" description="Thiamine pyrimidine synthase" evidence="13">
    <location>
        <begin position="25"/>
        <end position="561"/>
    </location>
</feature>
<evidence type="ECO:0000256" key="11">
    <source>
        <dbReference type="ARBA" id="ARBA00048179"/>
    </source>
</evidence>
<dbReference type="Pfam" id="PF09084">
    <property type="entry name" value="NMT1"/>
    <property type="match status" value="1"/>
</dbReference>
<evidence type="ECO:0000256" key="12">
    <source>
        <dbReference type="SAM" id="Phobius"/>
    </source>
</evidence>
<keyword evidence="13" id="KW-0732">Signal</keyword>
<reference evidence="16" key="1">
    <citation type="journal article" date="2019" name="Int. J. Syst. Evol. Microbiol.">
        <title>The Global Catalogue of Microorganisms (GCM) 10K type strain sequencing project: providing services to taxonomists for standard genome sequencing and annotation.</title>
        <authorList>
            <consortium name="The Broad Institute Genomics Platform"/>
            <consortium name="The Broad Institute Genome Sequencing Center for Infectious Disease"/>
            <person name="Wu L."/>
            <person name="Ma J."/>
        </authorList>
    </citation>
    <scope>NUCLEOTIDE SEQUENCE [LARGE SCALE GENOMIC DNA]</scope>
    <source>
        <strain evidence="16">CCUG 53762</strain>
    </source>
</reference>
<feature type="signal peptide" evidence="13">
    <location>
        <begin position="1"/>
        <end position="24"/>
    </location>
</feature>
<dbReference type="InterPro" id="IPR036097">
    <property type="entry name" value="HisK_dim/P_sf"/>
</dbReference>
<comment type="catalytic activity">
    <reaction evidence="11">
        <text>N(6)-(pyridoxal phosphate)-L-lysyl-[4-amino-5-hydroxymethyl-2-methylpyrimidine phosphate synthase] + L-histidyl-[4-amino-5-hydroxymethyl-2-methylpyrimidine phosphate synthase] + 2 Fe(3+) + 4 H2O = L-lysyl-[4-amino-5-hydroxymethyl-2-methylpyrimidine phosphate synthase] + (2S)-2-amino-5-hydroxy-4-oxopentanoyl-[4-amino-5-hydroxymethyl-2-methylpyrimidine phosphate synthase] + 4-amino-2-methyl-5-(phosphooxymethyl)pyrimidine + 3-oxopropanoate + 2 Fe(2+) + 2 H(+)</text>
        <dbReference type="Rhea" id="RHEA:65756"/>
        <dbReference type="Rhea" id="RHEA-COMP:16892"/>
        <dbReference type="Rhea" id="RHEA-COMP:16893"/>
        <dbReference type="Rhea" id="RHEA-COMP:16894"/>
        <dbReference type="Rhea" id="RHEA-COMP:16895"/>
        <dbReference type="ChEBI" id="CHEBI:15377"/>
        <dbReference type="ChEBI" id="CHEBI:15378"/>
        <dbReference type="ChEBI" id="CHEBI:29033"/>
        <dbReference type="ChEBI" id="CHEBI:29034"/>
        <dbReference type="ChEBI" id="CHEBI:29969"/>
        <dbReference type="ChEBI" id="CHEBI:29979"/>
        <dbReference type="ChEBI" id="CHEBI:33190"/>
        <dbReference type="ChEBI" id="CHEBI:58354"/>
        <dbReference type="ChEBI" id="CHEBI:143915"/>
        <dbReference type="ChEBI" id="CHEBI:157692"/>
    </reaction>
    <physiologicalReaction direction="left-to-right" evidence="11">
        <dbReference type="Rhea" id="RHEA:65757"/>
    </physiologicalReaction>
</comment>
<dbReference type="EMBL" id="JBHUDG010000002">
    <property type="protein sequence ID" value="MFD1628553.1"/>
    <property type="molecule type" value="Genomic_DNA"/>
</dbReference>
<evidence type="ECO:0000259" key="14">
    <source>
        <dbReference type="Pfam" id="PF09084"/>
    </source>
</evidence>
<keyword evidence="5" id="KW-0808">Transferase</keyword>
<keyword evidence="8" id="KW-0784">Thiamine biosynthesis</keyword>
<organism evidence="15 16">
    <name type="scientific">Pseudopedobacter beijingensis</name>
    <dbReference type="NCBI Taxonomy" id="1207056"/>
    <lineage>
        <taxon>Bacteria</taxon>
        <taxon>Pseudomonadati</taxon>
        <taxon>Bacteroidota</taxon>
        <taxon>Sphingobacteriia</taxon>
        <taxon>Sphingobacteriales</taxon>
        <taxon>Sphingobacteriaceae</taxon>
        <taxon>Pseudopedobacter</taxon>
    </lineage>
</organism>
<evidence type="ECO:0000256" key="6">
    <source>
        <dbReference type="ARBA" id="ARBA00022723"/>
    </source>
</evidence>
<dbReference type="RefSeq" id="WP_379660937.1">
    <property type="nucleotide sequence ID" value="NZ_JBHUDG010000002.1"/>
</dbReference>
<accession>A0ABW4I8J7</accession>
<dbReference type="PANTHER" id="PTHR31528:SF1">
    <property type="entry name" value="4-AMINO-5-HYDROXYMETHYL-2-METHYLPYRIMIDINE PHOSPHATE SYNTHASE THI11-RELATED"/>
    <property type="match status" value="1"/>
</dbReference>
<evidence type="ECO:0000256" key="9">
    <source>
        <dbReference type="ARBA" id="ARBA00023004"/>
    </source>
</evidence>
<keyword evidence="12" id="KW-0472">Membrane</keyword>
<dbReference type="Gene3D" id="3.40.190.10">
    <property type="entry name" value="Periplasmic binding protein-like II"/>
    <property type="match status" value="2"/>
</dbReference>
<gene>
    <name evidence="15" type="ORF">ACFSAH_01620</name>
</gene>
<proteinExistence type="inferred from homology"/>
<keyword evidence="7" id="KW-0663">Pyridoxal phosphate</keyword>
<dbReference type="SUPFAM" id="SSF55785">
    <property type="entry name" value="PYP-like sensor domain (PAS domain)"/>
    <property type="match status" value="1"/>
</dbReference>
<evidence type="ECO:0000256" key="1">
    <source>
        <dbReference type="ARBA" id="ARBA00003469"/>
    </source>
</evidence>
<name>A0ABW4I8J7_9SPHI</name>
<dbReference type="InterPro" id="IPR035965">
    <property type="entry name" value="PAS-like_dom_sf"/>
</dbReference>
<keyword evidence="12" id="KW-0812">Transmembrane</keyword>
<evidence type="ECO:0000256" key="3">
    <source>
        <dbReference type="ARBA" id="ARBA00009406"/>
    </source>
</evidence>
<dbReference type="InterPro" id="IPR027939">
    <property type="entry name" value="NMT1/THI5"/>
</dbReference>
<evidence type="ECO:0000256" key="7">
    <source>
        <dbReference type="ARBA" id="ARBA00022898"/>
    </source>
</evidence>
<evidence type="ECO:0000256" key="8">
    <source>
        <dbReference type="ARBA" id="ARBA00022977"/>
    </source>
</evidence>
<keyword evidence="9" id="KW-0408">Iron</keyword>
<dbReference type="SUPFAM" id="SSF47384">
    <property type="entry name" value="Homodimeric domain of signal transducing histidine kinase"/>
    <property type="match status" value="1"/>
</dbReference>
<evidence type="ECO:0000313" key="15">
    <source>
        <dbReference type="EMBL" id="MFD1628553.1"/>
    </source>
</evidence>
<evidence type="ECO:0000256" key="13">
    <source>
        <dbReference type="SAM" id="SignalP"/>
    </source>
</evidence>
<dbReference type="Gene3D" id="3.30.450.20">
    <property type="entry name" value="PAS domain"/>
    <property type="match status" value="1"/>
</dbReference>
<dbReference type="Proteomes" id="UP001597118">
    <property type="component" value="Unassembled WGS sequence"/>
</dbReference>
<evidence type="ECO:0000256" key="10">
    <source>
        <dbReference type="ARBA" id="ARBA00033171"/>
    </source>
</evidence>
<dbReference type="InterPro" id="IPR015168">
    <property type="entry name" value="SsuA/THI5"/>
</dbReference>
<comment type="caution">
    <text evidence="15">The sequence shown here is derived from an EMBL/GenBank/DDBJ whole genome shotgun (WGS) entry which is preliminary data.</text>
</comment>
<protein>
    <recommendedName>
        <fullName evidence="10">Thiamine pyrimidine synthase</fullName>
    </recommendedName>
</protein>